<evidence type="ECO:0000256" key="1">
    <source>
        <dbReference type="SAM" id="SignalP"/>
    </source>
</evidence>
<dbReference type="EMBL" id="ML993932">
    <property type="protein sequence ID" value="KAF2202558.1"/>
    <property type="molecule type" value="Genomic_DNA"/>
</dbReference>
<reference evidence="2" key="1">
    <citation type="journal article" date="2020" name="Stud. Mycol.">
        <title>101 Dothideomycetes genomes: a test case for predicting lifestyles and emergence of pathogens.</title>
        <authorList>
            <person name="Haridas S."/>
            <person name="Albert R."/>
            <person name="Binder M."/>
            <person name="Bloem J."/>
            <person name="Labutti K."/>
            <person name="Salamov A."/>
            <person name="Andreopoulos B."/>
            <person name="Baker S."/>
            <person name="Barry K."/>
            <person name="Bills G."/>
            <person name="Bluhm B."/>
            <person name="Cannon C."/>
            <person name="Castanera R."/>
            <person name="Culley D."/>
            <person name="Daum C."/>
            <person name="Ezra D."/>
            <person name="Gonzalez J."/>
            <person name="Henrissat B."/>
            <person name="Kuo A."/>
            <person name="Liang C."/>
            <person name="Lipzen A."/>
            <person name="Lutzoni F."/>
            <person name="Magnuson J."/>
            <person name="Mondo S."/>
            <person name="Nolan M."/>
            <person name="Ohm R."/>
            <person name="Pangilinan J."/>
            <person name="Park H.-J."/>
            <person name="Ramirez L."/>
            <person name="Alfaro M."/>
            <person name="Sun H."/>
            <person name="Tritt A."/>
            <person name="Yoshinaga Y."/>
            <person name="Zwiers L.-H."/>
            <person name="Turgeon B."/>
            <person name="Goodwin S."/>
            <person name="Spatafora J."/>
            <person name="Crous P."/>
            <person name="Grigoriev I."/>
        </authorList>
    </citation>
    <scope>NUCLEOTIDE SEQUENCE</scope>
    <source>
        <strain evidence="2">ATCC 74209</strain>
    </source>
</reference>
<protein>
    <submittedName>
        <fullName evidence="2">Uncharacterized protein</fullName>
    </submittedName>
</protein>
<dbReference type="AlphaFoldDB" id="A0A9P4JU17"/>
<dbReference type="Proteomes" id="UP000799536">
    <property type="component" value="Unassembled WGS sequence"/>
</dbReference>
<feature type="signal peptide" evidence="1">
    <location>
        <begin position="1"/>
        <end position="27"/>
    </location>
</feature>
<evidence type="ECO:0000313" key="3">
    <source>
        <dbReference type="Proteomes" id="UP000799536"/>
    </source>
</evidence>
<sequence length="181" mass="18589">MRVSTASSLLLPALCAAHAVLPPPSEASTPALATATPTVALTETLSRPTADSIQTPNPSPVPTLIPILAAPEQPENLDLRAIIENPNAPAIPKTPTDSVTVQWVETMIKGVKTWVPVTVTVRFEAVPSQFPQPGKGVIGMGTLTGKTGVTKTINAAPGETGVWRRGLGVAVGVVAVGQLVV</sequence>
<feature type="chain" id="PRO_5040501865" evidence="1">
    <location>
        <begin position="28"/>
        <end position="181"/>
    </location>
</feature>
<dbReference type="OrthoDB" id="5406216at2759"/>
<gene>
    <name evidence="2" type="ORF">GQ43DRAFT_306242</name>
</gene>
<evidence type="ECO:0000313" key="2">
    <source>
        <dbReference type="EMBL" id="KAF2202558.1"/>
    </source>
</evidence>
<accession>A0A9P4JU17</accession>
<proteinExistence type="predicted"/>
<name>A0A9P4JU17_9PLEO</name>
<organism evidence="2 3">
    <name type="scientific">Delitschia confertaspora ATCC 74209</name>
    <dbReference type="NCBI Taxonomy" id="1513339"/>
    <lineage>
        <taxon>Eukaryota</taxon>
        <taxon>Fungi</taxon>
        <taxon>Dikarya</taxon>
        <taxon>Ascomycota</taxon>
        <taxon>Pezizomycotina</taxon>
        <taxon>Dothideomycetes</taxon>
        <taxon>Pleosporomycetidae</taxon>
        <taxon>Pleosporales</taxon>
        <taxon>Delitschiaceae</taxon>
        <taxon>Delitschia</taxon>
    </lineage>
</organism>
<keyword evidence="1" id="KW-0732">Signal</keyword>
<comment type="caution">
    <text evidence="2">The sequence shown here is derived from an EMBL/GenBank/DDBJ whole genome shotgun (WGS) entry which is preliminary data.</text>
</comment>
<keyword evidence="3" id="KW-1185">Reference proteome</keyword>